<dbReference type="Proteomes" id="UP000324222">
    <property type="component" value="Unassembled WGS sequence"/>
</dbReference>
<accession>A0A5B7JVJ2</accession>
<feature type="region of interest" description="Disordered" evidence="1">
    <location>
        <begin position="1"/>
        <end position="27"/>
    </location>
</feature>
<dbReference type="EMBL" id="VSRR010113630">
    <property type="protein sequence ID" value="MPC98336.1"/>
    <property type="molecule type" value="Genomic_DNA"/>
</dbReference>
<protein>
    <submittedName>
        <fullName evidence="2">Uncharacterized protein</fullName>
    </submittedName>
</protein>
<comment type="caution">
    <text evidence="2">The sequence shown here is derived from an EMBL/GenBank/DDBJ whole genome shotgun (WGS) entry which is preliminary data.</text>
</comment>
<gene>
    <name evidence="2" type="ORF">E2C01_093702</name>
</gene>
<sequence>MTKDAGEARRDEARGEEGQVGADGWGE</sequence>
<keyword evidence="3" id="KW-1185">Reference proteome</keyword>
<evidence type="ECO:0000256" key="1">
    <source>
        <dbReference type="SAM" id="MobiDB-lite"/>
    </source>
</evidence>
<dbReference type="AlphaFoldDB" id="A0A5B7JVJ2"/>
<proteinExistence type="predicted"/>
<evidence type="ECO:0000313" key="3">
    <source>
        <dbReference type="Proteomes" id="UP000324222"/>
    </source>
</evidence>
<feature type="compositionally biased region" description="Basic and acidic residues" evidence="1">
    <location>
        <begin position="1"/>
        <end position="17"/>
    </location>
</feature>
<evidence type="ECO:0000313" key="2">
    <source>
        <dbReference type="EMBL" id="MPC98336.1"/>
    </source>
</evidence>
<name>A0A5B7JVJ2_PORTR</name>
<organism evidence="2 3">
    <name type="scientific">Portunus trituberculatus</name>
    <name type="common">Swimming crab</name>
    <name type="synonym">Neptunus trituberculatus</name>
    <dbReference type="NCBI Taxonomy" id="210409"/>
    <lineage>
        <taxon>Eukaryota</taxon>
        <taxon>Metazoa</taxon>
        <taxon>Ecdysozoa</taxon>
        <taxon>Arthropoda</taxon>
        <taxon>Crustacea</taxon>
        <taxon>Multicrustacea</taxon>
        <taxon>Malacostraca</taxon>
        <taxon>Eumalacostraca</taxon>
        <taxon>Eucarida</taxon>
        <taxon>Decapoda</taxon>
        <taxon>Pleocyemata</taxon>
        <taxon>Brachyura</taxon>
        <taxon>Eubrachyura</taxon>
        <taxon>Portunoidea</taxon>
        <taxon>Portunidae</taxon>
        <taxon>Portuninae</taxon>
        <taxon>Portunus</taxon>
    </lineage>
</organism>
<reference evidence="2 3" key="1">
    <citation type="submission" date="2019-05" db="EMBL/GenBank/DDBJ databases">
        <title>Another draft genome of Portunus trituberculatus and its Hox gene families provides insights of decapod evolution.</title>
        <authorList>
            <person name="Jeong J.-H."/>
            <person name="Song I."/>
            <person name="Kim S."/>
            <person name="Choi T."/>
            <person name="Kim D."/>
            <person name="Ryu S."/>
            <person name="Kim W."/>
        </authorList>
    </citation>
    <scope>NUCLEOTIDE SEQUENCE [LARGE SCALE GENOMIC DNA]</scope>
    <source>
        <tissue evidence="2">Muscle</tissue>
    </source>
</reference>